<dbReference type="Gene3D" id="3.40.50.620">
    <property type="entry name" value="HUPs"/>
    <property type="match status" value="1"/>
</dbReference>
<dbReference type="PANTHER" id="PTHR47815:SF1">
    <property type="entry name" value="UNIVERSAL STRESS PROTEIN A FAMILY PROTEIN C25B2.10"/>
    <property type="match status" value="1"/>
</dbReference>
<evidence type="ECO:0000313" key="4">
    <source>
        <dbReference type="Proteomes" id="UP000094801"/>
    </source>
</evidence>
<dbReference type="OrthoDB" id="843225at2759"/>
<evidence type="ECO:0000313" key="3">
    <source>
        <dbReference type="EMBL" id="ODV86215.1"/>
    </source>
</evidence>
<evidence type="ECO:0000259" key="2">
    <source>
        <dbReference type="Pfam" id="PF00582"/>
    </source>
</evidence>
<feature type="compositionally biased region" description="Polar residues" evidence="1">
    <location>
        <begin position="341"/>
        <end position="350"/>
    </location>
</feature>
<feature type="domain" description="UspA" evidence="2">
    <location>
        <begin position="140"/>
        <end position="272"/>
    </location>
</feature>
<dbReference type="InterPro" id="IPR006016">
    <property type="entry name" value="UspA"/>
</dbReference>
<dbReference type="AlphaFoldDB" id="A0A1E4T386"/>
<keyword evidence="4" id="KW-1185">Reference proteome</keyword>
<gene>
    <name evidence="3" type="ORF">CANARDRAFT_27467</name>
</gene>
<feature type="compositionally biased region" description="Low complexity" evidence="1">
    <location>
        <begin position="45"/>
        <end position="67"/>
    </location>
</feature>
<dbReference type="CDD" id="cd23659">
    <property type="entry name" value="USP_At3g01520-like"/>
    <property type="match status" value="1"/>
</dbReference>
<dbReference type="PANTHER" id="PTHR47815">
    <property type="entry name" value="UNIVERSAL STRESS PROTEIN A FAMILY PROTEIN C25B2.10"/>
    <property type="match status" value="1"/>
</dbReference>
<feature type="region of interest" description="Disordered" evidence="1">
    <location>
        <begin position="1"/>
        <end position="76"/>
    </location>
</feature>
<evidence type="ECO:0000256" key="1">
    <source>
        <dbReference type="SAM" id="MobiDB-lite"/>
    </source>
</evidence>
<accession>A0A1E4T386</accession>
<dbReference type="EMBL" id="KV453850">
    <property type="protein sequence ID" value="ODV86215.1"/>
    <property type="molecule type" value="Genomic_DNA"/>
</dbReference>
<dbReference type="STRING" id="983967.A0A1E4T386"/>
<protein>
    <recommendedName>
        <fullName evidence="2">UspA domain-containing protein</fullName>
    </recommendedName>
</protein>
<name>A0A1E4T386_9ASCO</name>
<feature type="compositionally biased region" description="Basic and acidic residues" evidence="1">
    <location>
        <begin position="1"/>
        <end position="22"/>
    </location>
</feature>
<dbReference type="Pfam" id="PF00582">
    <property type="entry name" value="Usp"/>
    <property type="match status" value="1"/>
</dbReference>
<feature type="compositionally biased region" description="Polar residues" evidence="1">
    <location>
        <begin position="26"/>
        <end position="36"/>
    </location>
</feature>
<dbReference type="SUPFAM" id="SSF52402">
    <property type="entry name" value="Adenine nucleotide alpha hydrolases-like"/>
    <property type="match status" value="1"/>
</dbReference>
<reference evidence="4" key="1">
    <citation type="submission" date="2016-04" db="EMBL/GenBank/DDBJ databases">
        <title>Comparative genomics of biotechnologically important yeasts.</title>
        <authorList>
            <consortium name="DOE Joint Genome Institute"/>
            <person name="Riley R."/>
            <person name="Haridas S."/>
            <person name="Wolfe K.H."/>
            <person name="Lopes M.R."/>
            <person name="Hittinger C.T."/>
            <person name="Goker M."/>
            <person name="Salamov A."/>
            <person name="Wisecaver J."/>
            <person name="Long T.M."/>
            <person name="Aerts A.L."/>
            <person name="Barry K."/>
            <person name="Choi C."/>
            <person name="Clum A."/>
            <person name="Coughlan A.Y."/>
            <person name="Deshpande S."/>
            <person name="Douglass A.P."/>
            <person name="Hanson S.J."/>
            <person name="Klenk H.-P."/>
            <person name="Labutti K."/>
            <person name="Lapidus A."/>
            <person name="Lindquist E."/>
            <person name="Lipzen A."/>
            <person name="Meier-Kolthoff J.P."/>
            <person name="Ohm R.A."/>
            <person name="Otillar R.P."/>
            <person name="Pangilinan J."/>
            <person name="Peng Y."/>
            <person name="Rokas A."/>
            <person name="Rosa C.A."/>
            <person name="Scheuner C."/>
            <person name="Sibirny A.A."/>
            <person name="Slot J.C."/>
            <person name="Stielow J.B."/>
            <person name="Sun H."/>
            <person name="Kurtzman C.P."/>
            <person name="Blackwell M."/>
            <person name="Grigoriev I.V."/>
            <person name="Jeffries T.W."/>
        </authorList>
    </citation>
    <scope>NUCLEOTIDE SEQUENCE [LARGE SCALE GENOMIC DNA]</scope>
    <source>
        <strain evidence="4">NRRL YB-2248</strain>
    </source>
</reference>
<sequence length="367" mass="40815">MYHLSQDEVDRLDSLNESEERLLLSPTSSGILSPQMSPIPKPTSSDHTSSLSSIPLLSSSSTASSMSGTRLMKESSPEPLGKLLPHHHIKKAPTPLQTANSFNKGVSFDNLSNELDFEKLQFTLTTKHQFFKFDRTSRVFMCGYDDHECSLTALKWAIDEMLNDGDTIVCLRVLTKETVMATNSGDKLKRDGAKILESIAKLNTQDKKIKIVLEFKVGRVPEMITLAIKEFEPVVLIVGTRGEKKSGFKAMISSKSMSKYCLQYARVPVVVVNPSYQPEYHDMAWRSSSAVDENTFKGKLTNFDTTTLTSDSVDSTAAVARRPRFMRVGSSSSTKRESSSDNTLSPSRSRGFSPARALSPFRMFKKK</sequence>
<dbReference type="Proteomes" id="UP000094801">
    <property type="component" value="Unassembled WGS sequence"/>
</dbReference>
<feature type="region of interest" description="Disordered" evidence="1">
    <location>
        <begin position="324"/>
        <end position="367"/>
    </location>
</feature>
<proteinExistence type="predicted"/>
<dbReference type="InterPro" id="IPR014729">
    <property type="entry name" value="Rossmann-like_a/b/a_fold"/>
</dbReference>
<organism evidence="3 4">
    <name type="scientific">[Candida] arabinofermentans NRRL YB-2248</name>
    <dbReference type="NCBI Taxonomy" id="983967"/>
    <lineage>
        <taxon>Eukaryota</taxon>
        <taxon>Fungi</taxon>
        <taxon>Dikarya</taxon>
        <taxon>Ascomycota</taxon>
        <taxon>Saccharomycotina</taxon>
        <taxon>Pichiomycetes</taxon>
        <taxon>Pichiales</taxon>
        <taxon>Pichiaceae</taxon>
        <taxon>Ogataea</taxon>
        <taxon>Ogataea/Candida clade</taxon>
    </lineage>
</organism>